<dbReference type="Gene3D" id="3.90.1430.10">
    <property type="entry name" value="Yeast translation eEF2 (G' domain)"/>
    <property type="match status" value="1"/>
</dbReference>
<dbReference type="FunFam" id="3.40.50.300:FF:000646">
    <property type="entry name" value="U5 small nuclear ribonucleoprotein component"/>
    <property type="match status" value="1"/>
</dbReference>
<evidence type="ECO:0000256" key="4">
    <source>
        <dbReference type="ARBA" id="ARBA00023134"/>
    </source>
</evidence>
<organism evidence="9 10">
    <name type="scientific">Vitrella brassicaformis (strain CCMP3155)</name>
    <dbReference type="NCBI Taxonomy" id="1169540"/>
    <lineage>
        <taxon>Eukaryota</taxon>
        <taxon>Sar</taxon>
        <taxon>Alveolata</taxon>
        <taxon>Colpodellida</taxon>
        <taxon>Vitrellaceae</taxon>
        <taxon>Vitrella</taxon>
    </lineage>
</organism>
<dbReference type="InterPro" id="IPR020568">
    <property type="entry name" value="Ribosomal_Su5_D2-typ_SF"/>
</dbReference>
<dbReference type="SMART" id="SM00889">
    <property type="entry name" value="EFG_IV"/>
    <property type="match status" value="1"/>
</dbReference>
<dbReference type="Pfam" id="PF00679">
    <property type="entry name" value="EFG_C"/>
    <property type="match status" value="1"/>
</dbReference>
<evidence type="ECO:0000313" key="10">
    <source>
        <dbReference type="Proteomes" id="UP000041254"/>
    </source>
</evidence>
<dbReference type="CDD" id="cd04167">
    <property type="entry name" value="Snu114p"/>
    <property type="match status" value="1"/>
</dbReference>
<dbReference type="PROSITE" id="PS51722">
    <property type="entry name" value="G_TR_2"/>
    <property type="match status" value="1"/>
</dbReference>
<dbReference type="Pfam" id="PF00009">
    <property type="entry name" value="GTP_EFTU"/>
    <property type="match status" value="1"/>
</dbReference>
<dbReference type="CDD" id="cd01683">
    <property type="entry name" value="EF2_IV_snRNP"/>
    <property type="match status" value="1"/>
</dbReference>
<dbReference type="InterPro" id="IPR000640">
    <property type="entry name" value="EFG_V-like"/>
</dbReference>
<dbReference type="SUPFAM" id="SSF54980">
    <property type="entry name" value="EF-G C-terminal domain-like"/>
    <property type="match status" value="2"/>
</dbReference>
<dbReference type="STRING" id="1169540.A0A0G4F7A0"/>
<dbReference type="Gene3D" id="2.40.30.10">
    <property type="entry name" value="Translation factors"/>
    <property type="match status" value="1"/>
</dbReference>
<dbReference type="InterPro" id="IPR035647">
    <property type="entry name" value="EFG_III/V"/>
</dbReference>
<evidence type="ECO:0000256" key="7">
    <source>
        <dbReference type="SAM" id="MobiDB-lite"/>
    </source>
</evidence>
<sequence>MASDLSELYDAFGNYIGPPVDENEDDDEEDIILSPQAHMEDEDGMDAEGGAGARDGDTLEMQMEDVEGDRSVVLFEDKKFYPDADEVYGGAETLVQEEDTQPLTEPIIAPVRTKNFDLLEKDLPSTTFSFDFLSGLMYKRELIRNICLLGHLHHGKTHFMDMLVQETHEKDWRLGKSYRYTDTRVDEQERGLSIKAVPMSLILQTSQEKSYLVNILDTPGHVCFADEAAAAMRISDGAVILIDALEGVMANTERLLKFAVQENLTILVVINCIDRLIMELRLPPNDAYHKLRHTIEEVNSILESTCSMLGHPAIRVSPIKGTVAFASGYYQFAFTVHSFAQMYAESCDETLDHDFFARCLWGDVYFDPESRTFRRSPPPSRPGQPRTFVQFILEPLYKIFAHTSSEEQPELEPLLRELGVFLRKDDFILDTRSLVKKVSRSFFGTSSAFVDMVVAHVPNPRENARRKVEHIYTGDQKGLIAAEMKDCATDGHLMIHTTKNYHRPDCGQFDVLGRVMSGTIYKGQRVKVLGEAFSLDDDEDKTEREVTALWIYEGRYRVEVSHVPAGNWVLIGGVDPSITKTSTITNIDNDQETEIFAPLKFNTSSVIKVACEPLNPSDLPKMLEGLRKIDKSYPLAKTKVEESGEHVIVGTGEIAMDCMLHDLRKLYGDLEIKVADPVVTFCETVTEHSTMKCFAETPNKKNKVYMAAEQLDPGVADDLEKGLISSKWEHSQLGDFFMHKYSWDVLSARSIWAFGPDAQGPNMLLDETLPTDVDKALLGTVRDLIVQGFQWATREGPLIEENIRNVKFKLNDALIASDPISRGGGQIIPTARRVAYSAFLLATPRLMEPVLYSEIQCPADCVSAVYTVLARRRGRVVRDLPKPGTPLYICQAVLPAIESFGFETDLRTHTSGQAFCMSMFDRWEVVPGDPLDKSIVLRPLEPAPHQHLAREFLLKTRRRKGLSEDVALQKYFDEPMLKELRGREEDFQDFQAYF</sequence>
<dbReference type="InterPro" id="IPR000795">
    <property type="entry name" value="T_Tr_GTP-bd_dom"/>
</dbReference>
<dbReference type="InterPro" id="IPR009000">
    <property type="entry name" value="Transl_B-barrel_sf"/>
</dbReference>
<dbReference type="Proteomes" id="UP000041254">
    <property type="component" value="Unassembled WGS sequence"/>
</dbReference>
<dbReference type="PhylomeDB" id="A0A0G4F7A0"/>
<dbReference type="PANTHER" id="PTHR42908">
    <property type="entry name" value="TRANSLATION ELONGATION FACTOR-RELATED"/>
    <property type="match status" value="1"/>
</dbReference>
<keyword evidence="4" id="KW-0342">GTP-binding</keyword>
<dbReference type="InterPro" id="IPR027417">
    <property type="entry name" value="P-loop_NTPase"/>
</dbReference>
<accession>A0A0G4F7A0</accession>
<dbReference type="InterPro" id="IPR035655">
    <property type="entry name" value="U5-116kDa_C"/>
</dbReference>
<evidence type="ECO:0000256" key="1">
    <source>
        <dbReference type="ARBA" id="ARBA00004123"/>
    </source>
</evidence>
<dbReference type="FunFam" id="3.30.70.870:FF:000002">
    <property type="entry name" value="Translation elongation factor 2"/>
    <property type="match status" value="1"/>
</dbReference>
<keyword evidence="3" id="KW-0547">Nucleotide-binding</keyword>
<dbReference type="SMART" id="SM00838">
    <property type="entry name" value="EFG_C"/>
    <property type="match status" value="1"/>
</dbReference>
<dbReference type="EMBL" id="CDMY01000380">
    <property type="protein sequence ID" value="CEM07887.1"/>
    <property type="molecule type" value="Genomic_DNA"/>
</dbReference>
<dbReference type="Pfam" id="PF03764">
    <property type="entry name" value="EFG_IV"/>
    <property type="match status" value="1"/>
</dbReference>
<dbReference type="GO" id="GO:0071007">
    <property type="term" value="C:U2-type catalytic step 2 spliceosome"/>
    <property type="evidence" value="ECO:0007669"/>
    <property type="project" value="TreeGrafter"/>
</dbReference>
<keyword evidence="6" id="KW-0539">Nucleus</keyword>
<dbReference type="CDD" id="cd04098">
    <property type="entry name" value="eEF2_C_snRNP"/>
    <property type="match status" value="1"/>
</dbReference>
<reference evidence="9 10" key="1">
    <citation type="submission" date="2014-11" db="EMBL/GenBank/DDBJ databases">
        <authorList>
            <person name="Zhu J."/>
            <person name="Qi W."/>
            <person name="Song R."/>
        </authorList>
    </citation>
    <scope>NUCLEOTIDE SEQUENCE [LARGE SCALE GENOMIC DNA]</scope>
</reference>
<name>A0A0G4F7A0_VITBC</name>
<dbReference type="InParanoid" id="A0A0G4F7A0"/>
<dbReference type="InterPro" id="IPR014721">
    <property type="entry name" value="Ribsml_uS5_D2-typ_fold_subgr"/>
</dbReference>
<dbReference type="SUPFAM" id="SSF50447">
    <property type="entry name" value="Translation proteins"/>
    <property type="match status" value="1"/>
</dbReference>
<gene>
    <name evidence="9" type="ORF">Vbra_2499</name>
</gene>
<feature type="domain" description="Tr-type G" evidence="8">
    <location>
        <begin position="141"/>
        <end position="352"/>
    </location>
</feature>
<dbReference type="Gene3D" id="3.40.50.300">
    <property type="entry name" value="P-loop containing nucleotide triphosphate hydrolases"/>
    <property type="match status" value="1"/>
</dbReference>
<dbReference type="FunFam" id="2.40.30.10:FF:000029">
    <property type="entry name" value="116 kDa U5 small nuclear ribonucleoprotein component"/>
    <property type="match status" value="1"/>
</dbReference>
<dbReference type="InterPro" id="IPR031950">
    <property type="entry name" value="EFTUD2_N"/>
</dbReference>
<proteinExistence type="predicted"/>
<keyword evidence="10" id="KW-1185">Reference proteome</keyword>
<dbReference type="PRINTS" id="PR00315">
    <property type="entry name" value="ELONGATNFCT"/>
</dbReference>
<dbReference type="OrthoDB" id="364892at2759"/>
<dbReference type="GO" id="GO:0005829">
    <property type="term" value="C:cytosol"/>
    <property type="evidence" value="ECO:0007669"/>
    <property type="project" value="TreeGrafter"/>
</dbReference>
<dbReference type="GO" id="GO:0005525">
    <property type="term" value="F:GTP binding"/>
    <property type="evidence" value="ECO:0007669"/>
    <property type="project" value="UniProtKB-KW"/>
</dbReference>
<dbReference type="Gene3D" id="3.30.70.870">
    <property type="entry name" value="Elongation Factor G (Translational Gtpase), domain 3"/>
    <property type="match status" value="1"/>
</dbReference>
<dbReference type="FunFam" id="3.30.70.240:FF:000004">
    <property type="entry name" value="116 kDa U5 small nuclear ribonucleoprotein"/>
    <property type="match status" value="1"/>
</dbReference>
<dbReference type="GO" id="GO:0000398">
    <property type="term" value="P:mRNA splicing, via spliceosome"/>
    <property type="evidence" value="ECO:0007669"/>
    <property type="project" value="TreeGrafter"/>
</dbReference>
<dbReference type="InterPro" id="IPR044121">
    <property type="entry name" value="Snu114_GTP-bd"/>
</dbReference>
<dbReference type="GO" id="GO:0046540">
    <property type="term" value="C:U4/U6 x U5 tri-snRNP complex"/>
    <property type="evidence" value="ECO:0007669"/>
    <property type="project" value="TreeGrafter"/>
</dbReference>
<evidence type="ECO:0000256" key="3">
    <source>
        <dbReference type="ARBA" id="ARBA00022741"/>
    </source>
</evidence>
<dbReference type="GO" id="GO:0030623">
    <property type="term" value="F:U5 snRNA binding"/>
    <property type="evidence" value="ECO:0007669"/>
    <property type="project" value="TreeGrafter"/>
</dbReference>
<dbReference type="PANTHER" id="PTHR42908:SF6">
    <property type="entry name" value="116 KDA U5 SMALL NUCLEAR RIBONUCLEOPROTEIN COMPONENT"/>
    <property type="match status" value="1"/>
</dbReference>
<dbReference type="SUPFAM" id="SSF52540">
    <property type="entry name" value="P-loop containing nucleoside triphosphate hydrolases"/>
    <property type="match status" value="1"/>
</dbReference>
<dbReference type="Gene3D" id="3.30.230.10">
    <property type="match status" value="1"/>
</dbReference>
<comment type="subcellular location">
    <subcellularLocation>
        <location evidence="1">Nucleus</location>
    </subcellularLocation>
</comment>
<dbReference type="FunFam" id="3.30.230.10:FF:000009">
    <property type="entry name" value="116 kDa U5 small nuclear ribonucleoprotein component"/>
    <property type="match status" value="1"/>
</dbReference>
<dbReference type="VEuPathDB" id="CryptoDB:Vbra_2499"/>
<evidence type="ECO:0000256" key="2">
    <source>
        <dbReference type="ARBA" id="ARBA00022664"/>
    </source>
</evidence>
<keyword evidence="5" id="KW-0508">mRNA splicing</keyword>
<dbReference type="GO" id="GO:0003924">
    <property type="term" value="F:GTPase activity"/>
    <property type="evidence" value="ECO:0007669"/>
    <property type="project" value="InterPro"/>
</dbReference>
<dbReference type="InterPro" id="IPR005517">
    <property type="entry name" value="Transl_elong_EFG/EF2_IV"/>
</dbReference>
<dbReference type="CDD" id="cd04090">
    <property type="entry name" value="EF2_II_snRNP"/>
    <property type="match status" value="1"/>
</dbReference>
<evidence type="ECO:0000256" key="6">
    <source>
        <dbReference type="ARBA" id="ARBA00023242"/>
    </source>
</evidence>
<evidence type="ECO:0000313" key="9">
    <source>
        <dbReference type="EMBL" id="CEM07887.1"/>
    </source>
</evidence>
<protein>
    <recommendedName>
        <fullName evidence="8">Tr-type G domain-containing protein</fullName>
    </recommendedName>
</protein>
<dbReference type="SUPFAM" id="SSF54211">
    <property type="entry name" value="Ribosomal protein S5 domain 2-like"/>
    <property type="match status" value="1"/>
</dbReference>
<feature type="region of interest" description="Disordered" evidence="7">
    <location>
        <begin position="11"/>
        <end position="53"/>
    </location>
</feature>
<dbReference type="Gene3D" id="3.30.70.240">
    <property type="match status" value="1"/>
</dbReference>
<evidence type="ECO:0000259" key="8">
    <source>
        <dbReference type="PROSITE" id="PS51722"/>
    </source>
</evidence>
<dbReference type="Pfam" id="PF16004">
    <property type="entry name" value="EFTUD2"/>
    <property type="match status" value="1"/>
</dbReference>
<keyword evidence="2" id="KW-0507">mRNA processing</keyword>
<feature type="compositionally biased region" description="Acidic residues" evidence="7">
    <location>
        <begin position="21"/>
        <end position="31"/>
    </location>
</feature>
<dbReference type="OMA" id="YIFRPIR"/>
<evidence type="ECO:0000256" key="5">
    <source>
        <dbReference type="ARBA" id="ARBA00023187"/>
    </source>
</evidence>
<dbReference type="AlphaFoldDB" id="A0A0G4F7A0"/>
<dbReference type="FunCoup" id="A0A0G4F7A0">
    <property type="interactions" value="678"/>
</dbReference>